<keyword evidence="12" id="KW-1185">Reference proteome</keyword>
<feature type="region of interest" description="Disordered" evidence="9">
    <location>
        <begin position="501"/>
        <end position="525"/>
    </location>
</feature>
<evidence type="ECO:0000259" key="10">
    <source>
        <dbReference type="PROSITE" id="PS51873"/>
    </source>
</evidence>
<dbReference type="InterPro" id="IPR017907">
    <property type="entry name" value="Znf_RING_CS"/>
</dbReference>
<evidence type="ECO:0000313" key="12">
    <source>
        <dbReference type="Proteomes" id="UP000503462"/>
    </source>
</evidence>
<feature type="region of interest" description="Disordered" evidence="9">
    <location>
        <begin position="1"/>
        <end position="189"/>
    </location>
</feature>
<feature type="compositionally biased region" description="Basic and acidic residues" evidence="9">
    <location>
        <begin position="508"/>
        <end position="523"/>
    </location>
</feature>
<dbReference type="AlphaFoldDB" id="A0A6H0XKC5"/>
<feature type="compositionally biased region" description="Low complexity" evidence="9">
    <location>
        <begin position="64"/>
        <end position="76"/>
    </location>
</feature>
<keyword evidence="5" id="KW-0677">Repeat</keyword>
<feature type="domain" description="RING-type" evidence="10">
    <location>
        <begin position="211"/>
        <end position="412"/>
    </location>
</feature>
<dbReference type="Pfam" id="PF01485">
    <property type="entry name" value="IBR"/>
    <property type="match status" value="2"/>
</dbReference>
<reference evidence="11 12" key="1">
    <citation type="journal article" date="2016" name="Sci. Rep.">
        <title>Peltaster fructicola genome reveals evolution from an invasive phytopathogen to an ectophytic parasite.</title>
        <authorList>
            <person name="Xu C."/>
            <person name="Chen H."/>
            <person name="Gleason M.L."/>
            <person name="Xu J.R."/>
            <person name="Liu H."/>
            <person name="Zhang R."/>
            <person name="Sun G."/>
        </authorList>
    </citation>
    <scope>NUCLEOTIDE SEQUENCE [LARGE SCALE GENOMIC DNA]</scope>
    <source>
        <strain evidence="11 12">LNHT1506</strain>
    </source>
</reference>
<dbReference type="GO" id="GO:0008270">
    <property type="term" value="F:zinc ion binding"/>
    <property type="evidence" value="ECO:0007669"/>
    <property type="project" value="UniProtKB-KW"/>
</dbReference>
<evidence type="ECO:0000313" key="11">
    <source>
        <dbReference type="EMBL" id="QIW95183.1"/>
    </source>
</evidence>
<evidence type="ECO:0000256" key="2">
    <source>
        <dbReference type="ARBA" id="ARBA00012251"/>
    </source>
</evidence>
<dbReference type="InterPro" id="IPR031127">
    <property type="entry name" value="E3_UB_ligase_RBR"/>
</dbReference>
<gene>
    <name evidence="11" type="ORF">AMS68_000701</name>
</gene>
<dbReference type="InterPro" id="IPR002867">
    <property type="entry name" value="IBR_dom"/>
</dbReference>
<feature type="compositionally biased region" description="Polar residues" evidence="9">
    <location>
        <begin position="1"/>
        <end position="19"/>
    </location>
</feature>
<dbReference type="CDD" id="cd20335">
    <property type="entry name" value="BRcat_RBR"/>
    <property type="match status" value="1"/>
</dbReference>
<evidence type="ECO:0000256" key="3">
    <source>
        <dbReference type="ARBA" id="ARBA00022679"/>
    </source>
</evidence>
<comment type="catalytic activity">
    <reaction evidence="1">
        <text>[E2 ubiquitin-conjugating enzyme]-S-ubiquitinyl-L-cysteine + [acceptor protein]-L-lysine = [E2 ubiquitin-conjugating enzyme]-L-cysteine + [acceptor protein]-N(6)-ubiquitinyl-L-lysine.</text>
        <dbReference type="EC" id="2.3.2.31"/>
    </reaction>
</comment>
<dbReference type="PROSITE" id="PS51873">
    <property type="entry name" value="TRIAD"/>
    <property type="match status" value="1"/>
</dbReference>
<sequence length="547" mass="61111">MARSTVGTRSAAGSRSTKPSQRRSSAARHHRASEVEAEPVRPDAHQIRRLREAYFGQPARERAMASTASRKATSATKEAHEHKKSSGSSRTRSRQAAGKKPDRTTEYVYGTAPAVEVIEEEEDVGSSPSSRKHQRRPSSLRADSSSLLDVEVTPSDSVSQIGSRRHRKTMRTSLRSVSEKPLELPSPKSRRDSFLGSIFGKRTSVAPATSRMVECLTCGADDVPAPKAAKLECGHRMCHSCLKRIFKLAVQDPAHMPPKCCTDQHIPLKLVDNLFDLKFKLLFNKKFDEYRTKNRVYCPNRKCGVWIRPAYYHTSNGRRFAQCNRCKTKACISCGMKLHKTRECPKDPEIAKLVEQAAQQGWKQCYSCNAMVELREGCNHMTCRCTAEFCMVCGAKWKTCDCAWFNPITFPRGDGVGPPHDPFAFVQQLLGEFAAHPARGYRQEMNERRRQVTDDEDLARRMQFANLLDPEPHGLDAIWGVGNGLGHHMNDDFVQDHRTAIEGGQGELGRRGERSANRRRDARAAPTVVHAGLADNFLGEPSVLGGR</sequence>
<evidence type="ECO:0000256" key="1">
    <source>
        <dbReference type="ARBA" id="ARBA00001798"/>
    </source>
</evidence>
<evidence type="ECO:0000256" key="6">
    <source>
        <dbReference type="ARBA" id="ARBA00022771"/>
    </source>
</evidence>
<dbReference type="Proteomes" id="UP000503462">
    <property type="component" value="Chromosome 1"/>
</dbReference>
<dbReference type="EMBL" id="CP051139">
    <property type="protein sequence ID" value="QIW95183.1"/>
    <property type="molecule type" value="Genomic_DNA"/>
</dbReference>
<feature type="compositionally biased region" description="Basic and acidic residues" evidence="9">
    <location>
        <begin position="32"/>
        <end position="52"/>
    </location>
</feature>
<organism evidence="11 12">
    <name type="scientific">Peltaster fructicola</name>
    <dbReference type="NCBI Taxonomy" id="286661"/>
    <lineage>
        <taxon>Eukaryota</taxon>
        <taxon>Fungi</taxon>
        <taxon>Dikarya</taxon>
        <taxon>Ascomycota</taxon>
        <taxon>Pezizomycotina</taxon>
        <taxon>Dothideomycetes</taxon>
        <taxon>Dothideomycetes incertae sedis</taxon>
        <taxon>Peltaster</taxon>
    </lineage>
</organism>
<dbReference type="GO" id="GO:0016567">
    <property type="term" value="P:protein ubiquitination"/>
    <property type="evidence" value="ECO:0007669"/>
    <property type="project" value="InterPro"/>
</dbReference>
<keyword evidence="7" id="KW-0833">Ubl conjugation pathway</keyword>
<dbReference type="EC" id="2.3.2.31" evidence="2"/>
<dbReference type="CDD" id="cd22584">
    <property type="entry name" value="Rcat_RBR_unk"/>
    <property type="match status" value="1"/>
</dbReference>
<feature type="compositionally biased region" description="Low complexity" evidence="9">
    <location>
        <begin position="139"/>
        <end position="148"/>
    </location>
</feature>
<dbReference type="SUPFAM" id="SSF57850">
    <property type="entry name" value="RING/U-box"/>
    <property type="match status" value="2"/>
</dbReference>
<evidence type="ECO:0000256" key="8">
    <source>
        <dbReference type="ARBA" id="ARBA00022833"/>
    </source>
</evidence>
<evidence type="ECO:0000256" key="7">
    <source>
        <dbReference type="ARBA" id="ARBA00022786"/>
    </source>
</evidence>
<proteinExistence type="predicted"/>
<keyword evidence="6" id="KW-0863">Zinc-finger</keyword>
<keyword evidence="3" id="KW-0808">Transferase</keyword>
<dbReference type="InterPro" id="IPR044066">
    <property type="entry name" value="TRIAD_supradom"/>
</dbReference>
<keyword evidence="8" id="KW-0862">Zinc</keyword>
<dbReference type="Gene3D" id="1.20.120.1750">
    <property type="match status" value="1"/>
</dbReference>
<dbReference type="GO" id="GO:0061630">
    <property type="term" value="F:ubiquitin protein ligase activity"/>
    <property type="evidence" value="ECO:0007669"/>
    <property type="project" value="UniProtKB-EC"/>
</dbReference>
<accession>A0A6H0XKC5</accession>
<evidence type="ECO:0000256" key="9">
    <source>
        <dbReference type="SAM" id="MobiDB-lite"/>
    </source>
</evidence>
<protein>
    <recommendedName>
        <fullName evidence="2">RBR-type E3 ubiquitin transferase</fullName>
        <ecNumber evidence="2">2.3.2.31</ecNumber>
    </recommendedName>
</protein>
<keyword evidence="4" id="KW-0479">Metal-binding</keyword>
<dbReference type="PANTHER" id="PTHR11685">
    <property type="entry name" value="RBR FAMILY RING FINGER AND IBR DOMAIN-CONTAINING"/>
    <property type="match status" value="1"/>
</dbReference>
<evidence type="ECO:0000256" key="5">
    <source>
        <dbReference type="ARBA" id="ARBA00022737"/>
    </source>
</evidence>
<dbReference type="PROSITE" id="PS00518">
    <property type="entry name" value="ZF_RING_1"/>
    <property type="match status" value="1"/>
</dbReference>
<dbReference type="OrthoDB" id="9977870at2759"/>
<evidence type="ECO:0000256" key="4">
    <source>
        <dbReference type="ARBA" id="ARBA00022723"/>
    </source>
</evidence>
<name>A0A6H0XKC5_9PEZI</name>